<proteinExistence type="predicted"/>
<dbReference type="EMBL" id="ML001367">
    <property type="protein sequence ID" value="RKO83331.1"/>
    <property type="molecule type" value="Genomic_DNA"/>
</dbReference>
<keyword evidence="1" id="KW-0175">Coiled coil</keyword>
<protein>
    <submittedName>
        <fullName evidence="3">Uncharacterized protein</fullName>
    </submittedName>
</protein>
<evidence type="ECO:0000313" key="4">
    <source>
        <dbReference type="Proteomes" id="UP000269721"/>
    </source>
</evidence>
<reference evidence="4" key="1">
    <citation type="journal article" date="2018" name="Nat. Microbiol.">
        <title>Leveraging single-cell genomics to expand the fungal tree of life.</title>
        <authorList>
            <person name="Ahrendt S.R."/>
            <person name="Quandt C.A."/>
            <person name="Ciobanu D."/>
            <person name="Clum A."/>
            <person name="Salamov A."/>
            <person name="Andreopoulos B."/>
            <person name="Cheng J.F."/>
            <person name="Woyke T."/>
            <person name="Pelin A."/>
            <person name="Henrissat B."/>
            <person name="Reynolds N.K."/>
            <person name="Benny G.L."/>
            <person name="Smith M.E."/>
            <person name="James T.Y."/>
            <person name="Grigoriev I.V."/>
        </authorList>
    </citation>
    <scope>NUCLEOTIDE SEQUENCE [LARGE SCALE GENOMIC DNA]</scope>
</reference>
<accession>A0A4P9VUQ5</accession>
<name>A0A4P9VUQ5_9FUNG</name>
<feature type="compositionally biased region" description="Basic and acidic residues" evidence="2">
    <location>
        <begin position="252"/>
        <end position="276"/>
    </location>
</feature>
<evidence type="ECO:0000256" key="1">
    <source>
        <dbReference type="SAM" id="Coils"/>
    </source>
</evidence>
<feature type="region of interest" description="Disordered" evidence="2">
    <location>
        <begin position="252"/>
        <end position="277"/>
    </location>
</feature>
<evidence type="ECO:0000313" key="3">
    <source>
        <dbReference type="EMBL" id="RKO83331.1"/>
    </source>
</evidence>
<dbReference type="AlphaFoldDB" id="A0A4P9VUQ5"/>
<evidence type="ECO:0000256" key="2">
    <source>
        <dbReference type="SAM" id="MobiDB-lite"/>
    </source>
</evidence>
<organism evidence="3 4">
    <name type="scientific">Blyttiomyces helicus</name>
    <dbReference type="NCBI Taxonomy" id="388810"/>
    <lineage>
        <taxon>Eukaryota</taxon>
        <taxon>Fungi</taxon>
        <taxon>Fungi incertae sedis</taxon>
        <taxon>Chytridiomycota</taxon>
        <taxon>Chytridiomycota incertae sedis</taxon>
        <taxon>Chytridiomycetes</taxon>
        <taxon>Chytridiomycetes incertae sedis</taxon>
        <taxon>Blyttiomyces</taxon>
    </lineage>
</organism>
<sequence>MSCASFLRGIDECSYQATDLSHCRLAWRWSQPSETNRFEPRNVVSVVVIHLKNQRHLTAVRPLGSENVALSAKVDALKVELPKAGQELQDARAARKRAEDEPPSRLGVAVSIAFQEGSATSAEVEALKCRFEHARADVRQMQASHEEDIMRFTAIYDDLVVRGRESARQIARQQLNMAEMDFEISQWRSAAEFRDVDALLGARDIALAAANVRITELEDSSCALEAELKRAHSEKLALEGKLDTARLAEGREAAEGGGGGREHGHVPDADPVREHGGYCPHASMYATTDAEEGVQVGGFEGTGGIGFEIDERAGAGGDGLPFGFAIGGWAQETLGAMGRLKGAVPAEVGTDLGSSVMGLSAQSTRHVDMVTFPAGILKTASLNTTSHGC</sequence>
<dbReference type="Proteomes" id="UP000269721">
    <property type="component" value="Unassembled WGS sequence"/>
</dbReference>
<feature type="coiled-coil region" evidence="1">
    <location>
        <begin position="74"/>
        <end position="144"/>
    </location>
</feature>
<gene>
    <name evidence="3" type="ORF">BDK51DRAFT_45503</name>
</gene>
<keyword evidence="4" id="KW-1185">Reference proteome</keyword>